<feature type="domain" description="C2H2-type" evidence="9">
    <location>
        <begin position="310"/>
        <end position="338"/>
    </location>
</feature>
<feature type="domain" description="C2H2-type" evidence="9">
    <location>
        <begin position="171"/>
        <end position="198"/>
    </location>
</feature>
<keyword evidence="4 7" id="KW-0863">Zinc-finger</keyword>
<evidence type="ECO:0000256" key="4">
    <source>
        <dbReference type="ARBA" id="ARBA00022771"/>
    </source>
</evidence>
<evidence type="ECO:0000256" key="6">
    <source>
        <dbReference type="ARBA" id="ARBA00023242"/>
    </source>
</evidence>
<dbReference type="Gene3D" id="3.30.160.60">
    <property type="entry name" value="Classic Zinc Finger"/>
    <property type="match status" value="7"/>
</dbReference>
<keyword evidence="2" id="KW-0479">Metal-binding</keyword>
<dbReference type="GO" id="GO:0005634">
    <property type="term" value="C:nucleus"/>
    <property type="evidence" value="ECO:0007669"/>
    <property type="project" value="UniProtKB-SubCell"/>
</dbReference>
<evidence type="ECO:0000256" key="8">
    <source>
        <dbReference type="SAM" id="MobiDB-lite"/>
    </source>
</evidence>
<evidence type="ECO:0000256" key="2">
    <source>
        <dbReference type="ARBA" id="ARBA00022723"/>
    </source>
</evidence>
<reference evidence="10" key="1">
    <citation type="submission" date="2022-08" db="UniProtKB">
        <authorList>
            <consortium name="EnsemblMetazoa"/>
        </authorList>
    </citation>
    <scope>IDENTIFICATION</scope>
    <source>
        <strain evidence="10">05x7-T-G4-1.051#20</strain>
    </source>
</reference>
<evidence type="ECO:0000256" key="7">
    <source>
        <dbReference type="PROSITE-ProRule" id="PRU00042"/>
    </source>
</evidence>
<feature type="compositionally biased region" description="Polar residues" evidence="8">
    <location>
        <begin position="28"/>
        <end position="37"/>
    </location>
</feature>
<feature type="domain" description="C2H2-type" evidence="9">
    <location>
        <begin position="137"/>
        <end position="159"/>
    </location>
</feature>
<keyword evidence="5" id="KW-0862">Zinc</keyword>
<feature type="domain" description="C2H2-type" evidence="9">
    <location>
        <begin position="255"/>
        <end position="278"/>
    </location>
</feature>
<keyword evidence="6" id="KW-0539">Nucleus</keyword>
<dbReference type="EnsemblMetazoa" id="G5829.1">
    <property type="protein sequence ID" value="G5829.1:cds"/>
    <property type="gene ID" value="G5829"/>
</dbReference>
<dbReference type="FunFam" id="3.30.160.60:FF:000925">
    <property type="entry name" value="Zinc finger protein 668"/>
    <property type="match status" value="1"/>
</dbReference>
<dbReference type="Proteomes" id="UP000005408">
    <property type="component" value="Unassembled WGS sequence"/>
</dbReference>
<feature type="compositionally biased region" description="Basic residues" evidence="8">
    <location>
        <begin position="1"/>
        <end position="11"/>
    </location>
</feature>
<dbReference type="Pfam" id="PF12874">
    <property type="entry name" value="zf-met"/>
    <property type="match status" value="1"/>
</dbReference>
<evidence type="ECO:0000256" key="1">
    <source>
        <dbReference type="ARBA" id="ARBA00004123"/>
    </source>
</evidence>
<accession>A0A8W8NEH5</accession>
<feature type="domain" description="C2H2-type" evidence="9">
    <location>
        <begin position="282"/>
        <end position="309"/>
    </location>
</feature>
<dbReference type="OrthoDB" id="7930430at2759"/>
<sequence length="637" mass="72424">MVRKTKRKPVRRPQSGNVDNAEIPDNSDGVTEASSADITLKEDQKPKQKSTRKSKKSNKMKKPVESPDTKPDRQDGDHNGPYLCDLCPSILKNIKSFKEHQRSHKEKTHKCKECGKLFRYESVLKEHYLMHTGETPHNCPHCPKKFRTKSNMQRHLITHGVVSKARSLYKSQCEICGKILRLSSNLNAHRRSHQLERPFPCEQCGKQFKTKAHLGIHMANHLEVEPFECEECGKRFRNKSNYRKHLLIHKGDRCFKCNICDWTFVRRDQLKMHLRTHTKLFFQCLICEKQFKTEAYYKMHLSQHTTGNTFQCEICDKFYSSNSNLKMHMKKCHKSASSSLNDNHAVDEKKKETLVTKPKEDGKEQCKENVITILFWKGKDNGGPIRKSVDQDLLEQVAESNDSEMQTVEENTSSNECADIEQKSIEIAAKFCAETSTYHVQENTEDAQMSEMTHLASETATGIGHLPENSEDTEIVKLSADSSAASHLSKIPKAAEMVKFVYATSSTVIKNIKDAETVKFSDKISASLPEKARLQTSEAVIPTGTPNINKEEKNAGIEYCYEDKAESAFLVNAHHIKEENDANDMEEESDILVQKGTTENGIDQNSPQGDSIKCIRLFVDGQENSLPSLESVDDQHS</sequence>
<name>A0A8W8NEH5_MAGGI</name>
<evidence type="ECO:0000256" key="5">
    <source>
        <dbReference type="ARBA" id="ARBA00022833"/>
    </source>
</evidence>
<feature type="domain" description="C2H2-type" evidence="9">
    <location>
        <begin position="227"/>
        <end position="254"/>
    </location>
</feature>
<dbReference type="PROSITE" id="PS50157">
    <property type="entry name" value="ZINC_FINGER_C2H2_2"/>
    <property type="match status" value="8"/>
</dbReference>
<dbReference type="PROSITE" id="PS00028">
    <property type="entry name" value="ZINC_FINGER_C2H2_1"/>
    <property type="match status" value="8"/>
</dbReference>
<dbReference type="EnsemblMetazoa" id="G5829.3">
    <property type="protein sequence ID" value="G5829.3:cds"/>
    <property type="gene ID" value="G5829"/>
</dbReference>
<proteinExistence type="predicted"/>
<dbReference type="EnsemblMetazoa" id="G5829.4">
    <property type="protein sequence ID" value="G5829.4:cds"/>
    <property type="gene ID" value="G5829"/>
</dbReference>
<dbReference type="GO" id="GO:0008270">
    <property type="term" value="F:zinc ion binding"/>
    <property type="evidence" value="ECO:0007669"/>
    <property type="project" value="UniProtKB-KW"/>
</dbReference>
<evidence type="ECO:0000313" key="11">
    <source>
        <dbReference type="Proteomes" id="UP000005408"/>
    </source>
</evidence>
<protein>
    <recommendedName>
        <fullName evidence="9">C2H2-type domain-containing protein</fullName>
    </recommendedName>
</protein>
<dbReference type="SMART" id="SM00355">
    <property type="entry name" value="ZnF_C2H2"/>
    <property type="match status" value="9"/>
</dbReference>
<evidence type="ECO:0000259" key="9">
    <source>
        <dbReference type="PROSITE" id="PS50157"/>
    </source>
</evidence>
<organism evidence="10 11">
    <name type="scientific">Magallana gigas</name>
    <name type="common">Pacific oyster</name>
    <name type="synonym">Crassostrea gigas</name>
    <dbReference type="NCBI Taxonomy" id="29159"/>
    <lineage>
        <taxon>Eukaryota</taxon>
        <taxon>Metazoa</taxon>
        <taxon>Spiralia</taxon>
        <taxon>Lophotrochozoa</taxon>
        <taxon>Mollusca</taxon>
        <taxon>Bivalvia</taxon>
        <taxon>Autobranchia</taxon>
        <taxon>Pteriomorphia</taxon>
        <taxon>Ostreida</taxon>
        <taxon>Ostreoidea</taxon>
        <taxon>Ostreidae</taxon>
        <taxon>Magallana</taxon>
    </lineage>
</organism>
<dbReference type="InterPro" id="IPR036236">
    <property type="entry name" value="Znf_C2H2_sf"/>
</dbReference>
<dbReference type="SUPFAM" id="SSF57667">
    <property type="entry name" value="beta-beta-alpha zinc fingers"/>
    <property type="match status" value="5"/>
</dbReference>
<dbReference type="FunFam" id="3.30.160.60:FF:000534">
    <property type="entry name" value="zinc finger protein 674"/>
    <property type="match status" value="1"/>
</dbReference>
<dbReference type="Pfam" id="PF00096">
    <property type="entry name" value="zf-C2H2"/>
    <property type="match status" value="7"/>
</dbReference>
<dbReference type="InterPro" id="IPR013087">
    <property type="entry name" value="Znf_C2H2_type"/>
</dbReference>
<dbReference type="FunFam" id="3.30.160.60:FF:000065">
    <property type="entry name" value="B-cell CLL/lymphoma 6, member B"/>
    <property type="match status" value="1"/>
</dbReference>
<evidence type="ECO:0000256" key="3">
    <source>
        <dbReference type="ARBA" id="ARBA00022737"/>
    </source>
</evidence>
<feature type="compositionally biased region" description="Basic residues" evidence="8">
    <location>
        <begin position="47"/>
        <end position="61"/>
    </location>
</feature>
<feature type="compositionally biased region" description="Basic and acidic residues" evidence="8">
    <location>
        <begin position="62"/>
        <end position="78"/>
    </location>
</feature>
<dbReference type="AlphaFoldDB" id="A0A8W8NEH5"/>
<dbReference type="InterPro" id="IPR050888">
    <property type="entry name" value="ZnF_C2H2-type_TF"/>
</dbReference>
<feature type="domain" description="C2H2-type" evidence="9">
    <location>
        <begin position="199"/>
        <end position="226"/>
    </location>
</feature>
<evidence type="ECO:0000313" key="10">
    <source>
        <dbReference type="EnsemblMetazoa" id="G5829.3:cds"/>
    </source>
</evidence>
<dbReference type="FunFam" id="3.30.160.60:FF:000100">
    <property type="entry name" value="Zinc finger 45-like"/>
    <property type="match status" value="2"/>
</dbReference>
<comment type="subcellular location">
    <subcellularLocation>
        <location evidence="1">Nucleus</location>
    </subcellularLocation>
</comment>
<feature type="region of interest" description="Disordered" evidence="8">
    <location>
        <begin position="1"/>
        <end position="80"/>
    </location>
</feature>
<dbReference type="PANTHER" id="PTHR24406">
    <property type="entry name" value="TRANSCRIPTIONAL REPRESSOR CTCFL-RELATED"/>
    <property type="match status" value="1"/>
</dbReference>
<dbReference type="OMA" id="CHKSASS"/>
<keyword evidence="3" id="KW-0677">Repeat</keyword>
<feature type="domain" description="C2H2-type" evidence="9">
    <location>
        <begin position="109"/>
        <end position="136"/>
    </location>
</feature>
<keyword evidence="11" id="KW-1185">Reference proteome</keyword>